<dbReference type="EMBL" id="CP004846">
    <property type="protein sequence ID" value="AGP76573.1"/>
    <property type="molecule type" value="Genomic_DNA"/>
</dbReference>
<evidence type="ECO:0000313" key="2">
    <source>
        <dbReference type="Proteomes" id="UP000014909"/>
    </source>
</evidence>
<name>S5AJA3_9ALTE</name>
<reference evidence="1 2" key="1">
    <citation type="journal article" date="2013" name="Genome Biol. Evol.">
        <title>Genomic Diversity of "Deep Ecotype" Alteromonas macleodii Isolates: Evidence for Pan-Mediterranean Clonal Frames.</title>
        <authorList>
            <person name="Lopez-Perez M."/>
            <person name="Gonzaga A."/>
            <person name="Rodriguez-Valera F."/>
        </authorList>
    </citation>
    <scope>NUCLEOTIDE SEQUENCE [LARGE SCALE GENOMIC DNA]</scope>
    <source>
        <strain evidence="2">'English Channel 615'</strain>
    </source>
</reference>
<dbReference type="HOGENOM" id="CLU_210089_0_0_6"/>
<gene>
    <name evidence="1" type="ORF">I633_00945</name>
</gene>
<sequence length="59" mass="6466">MTAEKRECVSILVDAGLSIVKACLFVGIGRATFYRPERDWRKADAAVIDAINAVLEKSP</sequence>
<dbReference type="KEGG" id="amh:I633_00945"/>
<evidence type="ECO:0000313" key="1">
    <source>
        <dbReference type="EMBL" id="AGP76573.1"/>
    </source>
</evidence>
<dbReference type="AlphaFoldDB" id="S5AJA3"/>
<protein>
    <submittedName>
        <fullName evidence="1">Integrase, catalytic region</fullName>
    </submittedName>
</protein>
<organism evidence="1 2">
    <name type="scientific">Alteromonas mediterranea 615</name>
    <dbReference type="NCBI Taxonomy" id="1300253"/>
    <lineage>
        <taxon>Bacteria</taxon>
        <taxon>Pseudomonadati</taxon>
        <taxon>Pseudomonadota</taxon>
        <taxon>Gammaproteobacteria</taxon>
        <taxon>Alteromonadales</taxon>
        <taxon>Alteromonadaceae</taxon>
        <taxon>Alteromonas/Salinimonas group</taxon>
        <taxon>Alteromonas</taxon>
    </lineage>
</organism>
<proteinExistence type="predicted"/>
<accession>S5AJA3</accession>
<dbReference type="BioCyc" id="AMAC1300253:G12YX-143-MONOMER"/>
<dbReference type="Proteomes" id="UP000014909">
    <property type="component" value="Chromosome"/>
</dbReference>